<comment type="caution">
    <text evidence="2">The sequence shown here is derived from an EMBL/GenBank/DDBJ whole genome shotgun (WGS) entry which is preliminary data.</text>
</comment>
<reference evidence="2" key="1">
    <citation type="journal article" date="2018" name="Genome Biol.">
        <title>SKESA: strategic k-mer extension for scrupulous assemblies.</title>
        <authorList>
            <person name="Souvorov A."/>
            <person name="Agarwala R."/>
            <person name="Lipman D.J."/>
        </authorList>
    </citation>
    <scope>NUCLEOTIDE SEQUENCE</scope>
    <source>
        <strain evidence="2">D3612</strain>
    </source>
</reference>
<name>A0AAN5KU82_LEGPN</name>
<dbReference type="EMBL" id="DACSEI010000002">
    <property type="protein sequence ID" value="HAT1595109.1"/>
    <property type="molecule type" value="Genomic_DNA"/>
</dbReference>
<evidence type="ECO:0008006" key="4">
    <source>
        <dbReference type="Google" id="ProtNLM"/>
    </source>
</evidence>
<organism evidence="2 3">
    <name type="scientific">Legionella pneumophila</name>
    <dbReference type="NCBI Taxonomy" id="446"/>
    <lineage>
        <taxon>Bacteria</taxon>
        <taxon>Pseudomonadati</taxon>
        <taxon>Pseudomonadota</taxon>
        <taxon>Gammaproteobacteria</taxon>
        <taxon>Legionellales</taxon>
        <taxon>Legionellaceae</taxon>
        <taxon>Legionella</taxon>
    </lineage>
</organism>
<sequence length="338" mass="38358">MPQNNDAKLTQLEKEFTARFIEALTHDIKSSNHGTEINHQVLIATISLLKDRDACPQLSLEQIIRGAMNMALGLQNSKYGLLRSNIIGEDQLATYWKHNKRWFVGYNEGLEKARNDDDYKSIAIPVITRAAKGPLFMMSGCVPNTLSLYFEYVQQLDKSFVTPILPPSNRTFSLIEGSTAAKEFSFKIVTQEVARDYQAERPLLSVILKRLSDKIELLEKNKNHNKNSVAIAKALKNELSTAFEKYLNRELDQNISKEETTKAFIQECTMLIDNAKPQLEQEIDWSDYLSNLLKSIANAVISATNMNVRFFTPAQAPMSSEVESLEKELKDNYLSPKN</sequence>
<protein>
    <recommendedName>
        <fullName evidence="4">Type IV secretion protein Dot</fullName>
    </recommendedName>
</protein>
<dbReference type="EMBL" id="DACSEI010000110">
    <property type="protein sequence ID" value="HAT1597915.1"/>
    <property type="molecule type" value="Genomic_DNA"/>
</dbReference>
<accession>A0AAN5KU82</accession>
<evidence type="ECO:0000313" key="3">
    <source>
        <dbReference type="Proteomes" id="UP000861567"/>
    </source>
</evidence>
<proteinExistence type="predicted"/>
<evidence type="ECO:0000313" key="2">
    <source>
        <dbReference type="EMBL" id="HAT1597915.1"/>
    </source>
</evidence>
<dbReference type="AlphaFoldDB" id="A0AAN5KU82"/>
<gene>
    <name evidence="1" type="ORF">I8Y58_000302</name>
    <name evidence="2" type="ORF">I8Y58_003205</name>
</gene>
<dbReference type="Proteomes" id="UP000861567">
    <property type="component" value="Unassembled WGS sequence"/>
</dbReference>
<evidence type="ECO:0000313" key="1">
    <source>
        <dbReference type="EMBL" id="HAT1595109.1"/>
    </source>
</evidence>
<reference evidence="2" key="2">
    <citation type="submission" date="2020-11" db="EMBL/GenBank/DDBJ databases">
        <authorList>
            <consortium name="NCBI Pathogen Detection Project"/>
        </authorList>
    </citation>
    <scope>NUCLEOTIDE SEQUENCE</scope>
    <source>
        <strain evidence="2">D3612</strain>
    </source>
</reference>